<evidence type="ECO:0000259" key="1">
    <source>
        <dbReference type="Pfam" id="PF12680"/>
    </source>
</evidence>
<dbReference type="RefSeq" id="WP_004128111.1">
    <property type="nucleotide sequence ID" value="NZ_AQHN01000089.1"/>
</dbReference>
<dbReference type="PATRIC" id="fig|363754.4.peg.6411"/>
<organism evidence="2 3">
    <name type="scientific">Rhizobium freirei PRF 81</name>
    <dbReference type="NCBI Taxonomy" id="363754"/>
    <lineage>
        <taxon>Bacteria</taxon>
        <taxon>Pseudomonadati</taxon>
        <taxon>Pseudomonadota</taxon>
        <taxon>Alphaproteobacteria</taxon>
        <taxon>Hyphomicrobiales</taxon>
        <taxon>Rhizobiaceae</taxon>
        <taxon>Rhizobium/Agrobacterium group</taxon>
        <taxon>Rhizobium</taxon>
    </lineage>
</organism>
<dbReference type="InterPro" id="IPR037401">
    <property type="entry name" value="SnoaL-like"/>
</dbReference>
<evidence type="ECO:0000313" key="2">
    <source>
        <dbReference type="EMBL" id="ENN84542.1"/>
    </source>
</evidence>
<dbReference type="SUPFAM" id="SSF54427">
    <property type="entry name" value="NTF2-like"/>
    <property type="match status" value="1"/>
</dbReference>
<reference evidence="2 3" key="1">
    <citation type="journal article" date="2012" name="BMC Genomics">
        <title>Genomic basis of broad host range and environmental adaptability of Rhizobium tropici CIAT 899 and Rhizobium sp. PRF 81 which are used in inoculants for common bean (Phaseolus vulgaris L.).</title>
        <authorList>
            <person name="Ormeno-Orrillo E."/>
            <person name="Menna P."/>
            <person name="Almeida L.G."/>
            <person name="Ollero F.J."/>
            <person name="Nicolas M.F."/>
            <person name="Pains Rodrigues E."/>
            <person name="Shigueyoshi Nakatani A."/>
            <person name="Silva Batista J.S."/>
            <person name="Oliveira Chueire L.M."/>
            <person name="Souza R.C."/>
            <person name="Ribeiro Vasconcelos A.T."/>
            <person name="Megias M."/>
            <person name="Hungria M."/>
            <person name="Martinez-Romero E."/>
        </authorList>
    </citation>
    <scope>NUCLEOTIDE SEQUENCE [LARGE SCALE GENOMIC DNA]</scope>
    <source>
        <strain evidence="2 3">PRF 81</strain>
    </source>
</reference>
<dbReference type="InterPro" id="IPR032710">
    <property type="entry name" value="NTF2-like_dom_sf"/>
</dbReference>
<evidence type="ECO:0000313" key="3">
    <source>
        <dbReference type="Proteomes" id="UP000012429"/>
    </source>
</evidence>
<keyword evidence="3" id="KW-1185">Reference proteome</keyword>
<accession>N6V0A2</accession>
<dbReference type="Pfam" id="PF12680">
    <property type="entry name" value="SnoaL_2"/>
    <property type="match status" value="1"/>
</dbReference>
<dbReference type="STRING" id="363754.RHSP_73001"/>
<dbReference type="OrthoDB" id="7375782at2"/>
<dbReference type="EMBL" id="AQHN01000089">
    <property type="protein sequence ID" value="ENN84542.1"/>
    <property type="molecule type" value="Genomic_DNA"/>
</dbReference>
<feature type="domain" description="SnoaL-like" evidence="1">
    <location>
        <begin position="14"/>
        <end position="122"/>
    </location>
</feature>
<comment type="caution">
    <text evidence="2">The sequence shown here is derived from an EMBL/GenBank/DDBJ whole genome shotgun (WGS) entry which is preliminary data.</text>
</comment>
<name>N6V0A2_9HYPH</name>
<proteinExistence type="predicted"/>
<sequence>MTEESEDAIRHIYEQWHETVVRRDIEGLMALYADDAILESPLVWAVQPDLGSGILRGKMAIGDFFAAGFRSPSNGLGRWYRTGIFFANGRQLIWEYPRATPDGDQIDLIEVMDVSGGVITHHRVYWGWVGFRTLSSLPAGAK</sequence>
<gene>
    <name evidence="2" type="ORF">RHSP_73001</name>
</gene>
<dbReference type="Proteomes" id="UP000012429">
    <property type="component" value="Unassembled WGS sequence"/>
</dbReference>
<protein>
    <recommendedName>
        <fullName evidence="1">SnoaL-like domain-containing protein</fullName>
    </recommendedName>
</protein>
<dbReference type="Gene3D" id="3.10.450.50">
    <property type="match status" value="1"/>
</dbReference>
<dbReference type="AlphaFoldDB" id="N6V0A2"/>